<keyword evidence="1" id="KW-0732">Signal</keyword>
<protein>
    <recommendedName>
        <fullName evidence="4">Lactococcin 972 family bacteriocin</fullName>
    </recommendedName>
</protein>
<feature type="chain" id="PRO_5042041565" description="Lactococcin 972 family bacteriocin" evidence="1">
    <location>
        <begin position="38"/>
        <end position="117"/>
    </location>
</feature>
<dbReference type="RefSeq" id="WP_017863931.1">
    <property type="nucleotide sequence ID" value="NZ_CP059049.1"/>
</dbReference>
<evidence type="ECO:0008006" key="4">
    <source>
        <dbReference type="Google" id="ProtNLM"/>
    </source>
</evidence>
<sequence length="117" mass="12837">MSYQKKSTSALIRRRNLKRKVSVLVLGTALISGTAFASAQVFVSGGWNTCYVERFNPKISKATGHDNAKINRKHQSWVKVGSSKNIKPVYSSVTGANKISYATQVGAWNAPVSGWYK</sequence>
<comment type="caution">
    <text evidence="2">The sequence shown here is derived from an EMBL/GenBank/DDBJ whole genome shotgun (WGS) entry which is preliminary data.</text>
</comment>
<accession>A0AAE4NSR0</accession>
<name>A0AAE4NSR0_9LACT</name>
<feature type="signal peptide" evidence="1">
    <location>
        <begin position="1"/>
        <end position="37"/>
    </location>
</feature>
<organism evidence="2 3">
    <name type="scientific">Lactococcus lactis</name>
    <dbReference type="NCBI Taxonomy" id="1358"/>
    <lineage>
        <taxon>Bacteria</taxon>
        <taxon>Bacillati</taxon>
        <taxon>Bacillota</taxon>
        <taxon>Bacilli</taxon>
        <taxon>Lactobacillales</taxon>
        <taxon>Streptococcaceae</taxon>
        <taxon>Lactococcus</taxon>
    </lineage>
</organism>
<evidence type="ECO:0000313" key="2">
    <source>
        <dbReference type="EMBL" id="MDV2633045.1"/>
    </source>
</evidence>
<evidence type="ECO:0000256" key="1">
    <source>
        <dbReference type="SAM" id="SignalP"/>
    </source>
</evidence>
<gene>
    <name evidence="2" type="ORF">RZO31_09210</name>
</gene>
<dbReference type="EMBL" id="JAWHVL010000019">
    <property type="protein sequence ID" value="MDV2633045.1"/>
    <property type="molecule type" value="Genomic_DNA"/>
</dbReference>
<reference evidence="2" key="1">
    <citation type="submission" date="2023-10" db="EMBL/GenBank/DDBJ databases">
        <title>Production of high quality cheese from raw caw milk (raw cheese).</title>
        <authorList>
            <person name="Samouris G."/>
        </authorList>
    </citation>
    <scope>NUCLEOTIDE SEQUENCE</scope>
    <source>
        <strain evidence="2">M17-3</strain>
    </source>
</reference>
<proteinExistence type="predicted"/>
<dbReference type="Proteomes" id="UP001186047">
    <property type="component" value="Unassembled WGS sequence"/>
</dbReference>
<evidence type="ECO:0000313" key="3">
    <source>
        <dbReference type="Proteomes" id="UP001186047"/>
    </source>
</evidence>
<dbReference type="AlphaFoldDB" id="A0AAE4NSR0"/>